<dbReference type="Proteomes" id="UP000794436">
    <property type="component" value="Unassembled WGS sequence"/>
</dbReference>
<proteinExistence type="predicted"/>
<feature type="coiled-coil region" evidence="1">
    <location>
        <begin position="251"/>
        <end position="278"/>
    </location>
</feature>
<dbReference type="OrthoDB" id="6268344at2759"/>
<keyword evidence="1" id="KW-0175">Coiled coil</keyword>
<dbReference type="InterPro" id="IPR001060">
    <property type="entry name" value="FCH_dom"/>
</dbReference>
<evidence type="ECO:0000313" key="4">
    <source>
        <dbReference type="EMBL" id="TMW57224.1"/>
    </source>
</evidence>
<feature type="region of interest" description="Disordered" evidence="2">
    <location>
        <begin position="632"/>
        <end position="670"/>
    </location>
</feature>
<comment type="caution">
    <text evidence="4">The sequence shown here is derived from an EMBL/GenBank/DDBJ whole genome shotgun (WGS) entry which is preliminary data.</text>
</comment>
<gene>
    <name evidence="4" type="ORF">Poli38472_003149</name>
</gene>
<organism evidence="4 5">
    <name type="scientific">Pythium oligandrum</name>
    <name type="common">Mycoparasitic fungus</name>
    <dbReference type="NCBI Taxonomy" id="41045"/>
    <lineage>
        <taxon>Eukaryota</taxon>
        <taxon>Sar</taxon>
        <taxon>Stramenopiles</taxon>
        <taxon>Oomycota</taxon>
        <taxon>Peronosporomycetes</taxon>
        <taxon>Pythiales</taxon>
        <taxon>Pythiaceae</taxon>
        <taxon>Pythium</taxon>
    </lineage>
</organism>
<dbReference type="InterPro" id="IPR027267">
    <property type="entry name" value="AH/BAR_dom_sf"/>
</dbReference>
<dbReference type="PANTHER" id="PTHR13663:SF2">
    <property type="entry name" value="SIMILAR TO RIKEN CDNA 6430548M08"/>
    <property type="match status" value="1"/>
</dbReference>
<feature type="coiled-coil region" evidence="1">
    <location>
        <begin position="130"/>
        <end position="171"/>
    </location>
</feature>
<feature type="compositionally biased region" description="Polar residues" evidence="2">
    <location>
        <begin position="644"/>
        <end position="656"/>
    </location>
</feature>
<dbReference type="InterPro" id="IPR039872">
    <property type="entry name" value="KIAA0513"/>
</dbReference>
<feature type="region of interest" description="Disordered" evidence="2">
    <location>
        <begin position="562"/>
        <end position="588"/>
    </location>
</feature>
<dbReference type="Pfam" id="PF00611">
    <property type="entry name" value="FCH"/>
    <property type="match status" value="1"/>
</dbReference>
<feature type="region of interest" description="Disordered" evidence="2">
    <location>
        <begin position="316"/>
        <end position="385"/>
    </location>
</feature>
<evidence type="ECO:0000313" key="5">
    <source>
        <dbReference type="Proteomes" id="UP000794436"/>
    </source>
</evidence>
<feature type="compositionally biased region" description="Basic residues" evidence="2">
    <location>
        <begin position="317"/>
        <end position="327"/>
    </location>
</feature>
<dbReference type="AlphaFoldDB" id="A0A8K1FDS7"/>
<evidence type="ECO:0000259" key="3">
    <source>
        <dbReference type="Pfam" id="PF00611"/>
    </source>
</evidence>
<feature type="domain" description="FCH" evidence="3">
    <location>
        <begin position="25"/>
        <end position="105"/>
    </location>
</feature>
<reference evidence="4" key="1">
    <citation type="submission" date="2019-03" db="EMBL/GenBank/DDBJ databases">
        <title>Long read genome sequence of the mycoparasitic Pythium oligandrum ATCC 38472 isolated from sugarbeet rhizosphere.</title>
        <authorList>
            <person name="Gaulin E."/>
        </authorList>
    </citation>
    <scope>NUCLEOTIDE SEQUENCE</scope>
    <source>
        <strain evidence="4">ATCC 38472_TT</strain>
    </source>
</reference>
<evidence type="ECO:0000256" key="1">
    <source>
        <dbReference type="SAM" id="Coils"/>
    </source>
</evidence>
<dbReference type="Gene3D" id="1.20.1270.60">
    <property type="entry name" value="Arfaptin homology (AH) domain/BAR domain"/>
    <property type="match status" value="1"/>
</dbReference>
<name>A0A8K1FDS7_PYTOL</name>
<accession>A0A8K1FDS7</accession>
<dbReference type="SUPFAM" id="SSF103657">
    <property type="entry name" value="BAR/IMD domain-like"/>
    <property type="match status" value="1"/>
</dbReference>
<dbReference type="PANTHER" id="PTHR13663">
    <property type="entry name" value="SIMILAR TO RIKEN CDNA 6430548M08"/>
    <property type="match status" value="1"/>
</dbReference>
<protein>
    <recommendedName>
        <fullName evidence="3">FCH domain-containing protein</fullName>
    </recommendedName>
</protein>
<dbReference type="EMBL" id="SPLM01000144">
    <property type="protein sequence ID" value="TMW57224.1"/>
    <property type="molecule type" value="Genomic_DNA"/>
</dbReference>
<feature type="compositionally biased region" description="Basic and acidic residues" evidence="2">
    <location>
        <begin position="328"/>
        <end position="342"/>
    </location>
</feature>
<evidence type="ECO:0000256" key="2">
    <source>
        <dbReference type="SAM" id="MobiDB-lite"/>
    </source>
</evidence>
<keyword evidence="5" id="KW-1185">Reference proteome</keyword>
<feature type="region of interest" description="Disordered" evidence="2">
    <location>
        <begin position="398"/>
        <end position="444"/>
    </location>
</feature>
<sequence>MERTFGMDDNKLENHWRRTFCQMPFPAIYEHAENGKRSLHRLVEFFRRKAEAERSASEELRSVLHTPMDSSTTAHLEDLEEHGTSIRRALAEVKNYVDASCHQHLLLARVLEEQVAEPLVSLQDASEMYIRTLKDEIRNVNDEYMQALNTHSQAAARLQRASDDLTEALERQHIALHGIGVPTFELQRLATRVAKCEEEKAQALFAKAQAKTHLYKRIVSRDEMAMAVSVAYQRAEEERLDQLHSCMQRFLHIEKERAKATDKMLKTLEQQIEHMNRSEDIQMLIHNHRNADNMHFQGKALALLDWHWGKAIAERERHHHHHRHHDKPHHERVGTDNGHDSTVHTAPAGQQDGLLADPIEIPPLDGHVNDFGNEPQRSPHGALADTPMGQALHKLFAEDSRPSSPVNASMVAPLPRSESDTSSDASSVSEEDSPPPSAAATAESGDVDVELQQVAQLLEEQVALSESTESPALPSPTTKAPSLPALEEIVQSACETHKGRALFVRCLNRQRSLETRLRDRQAFDALNSCFNIFLDRCIRDDDVKAAKTAMILAETFYVARDSENESEDSPSEASHERRERGGSWGFAPRHMGRGASRIYCQVEVKKHAIWKSPSFWEKALLHAIGEELQKTPQPCSWEDLPSGITRTASQSSGLSEQQHRSSPHSNGPVVIPTREEAVSRVHNIVFGQLGSFTLSMLEFEVPFTQIESFVETMCDAHELTEDQRFLLRKNLQEICVALQYKAE</sequence>